<comment type="catalytic activity">
    <reaction evidence="6 7">
        <text>thymidine + phosphate = 2-deoxy-alpha-D-ribose 1-phosphate + thymine</text>
        <dbReference type="Rhea" id="RHEA:16037"/>
        <dbReference type="ChEBI" id="CHEBI:17748"/>
        <dbReference type="ChEBI" id="CHEBI:17821"/>
        <dbReference type="ChEBI" id="CHEBI:43474"/>
        <dbReference type="ChEBI" id="CHEBI:57259"/>
        <dbReference type="EC" id="2.4.2.4"/>
    </reaction>
</comment>
<dbReference type="GO" id="GO:0046104">
    <property type="term" value="P:thymidine metabolic process"/>
    <property type="evidence" value="ECO:0007669"/>
    <property type="project" value="UniProtKB-UniRule"/>
</dbReference>
<name>A0A1L3I3D7_9RHOB</name>
<evidence type="ECO:0000313" key="10">
    <source>
        <dbReference type="Proteomes" id="UP000183859"/>
    </source>
</evidence>
<dbReference type="InterPro" id="IPR018090">
    <property type="entry name" value="Pyrmidine_PPas_bac/euk"/>
</dbReference>
<comment type="pathway">
    <text evidence="7">Pyrimidine metabolism; dTMP biosynthesis via salvage pathway; dTMP from thymine: step 1/2.</text>
</comment>
<dbReference type="NCBIfam" id="TIGR02644">
    <property type="entry name" value="Y_phosphoryl"/>
    <property type="match status" value="1"/>
</dbReference>
<dbReference type="UniPathway" id="UPA00578">
    <property type="reaction ID" value="UER00638"/>
</dbReference>
<dbReference type="PIRSF" id="PIRSF000478">
    <property type="entry name" value="TP_PyNP"/>
    <property type="match status" value="1"/>
</dbReference>
<dbReference type="GO" id="GO:0004645">
    <property type="term" value="F:1,4-alpha-oligoglucan phosphorylase activity"/>
    <property type="evidence" value="ECO:0007669"/>
    <property type="project" value="InterPro"/>
</dbReference>
<dbReference type="OrthoDB" id="9763887at2"/>
<dbReference type="Proteomes" id="UP000183859">
    <property type="component" value="Chromosome"/>
</dbReference>
<dbReference type="InterPro" id="IPR036566">
    <property type="entry name" value="PYNP-like_C_sf"/>
</dbReference>
<dbReference type="Gene3D" id="3.40.1030.10">
    <property type="entry name" value="Nucleoside phosphorylase/phosphoribosyltransferase catalytic domain"/>
    <property type="match status" value="1"/>
</dbReference>
<dbReference type="SMART" id="SM00941">
    <property type="entry name" value="PYNP_C"/>
    <property type="match status" value="1"/>
</dbReference>
<dbReference type="PROSITE" id="PS00647">
    <property type="entry name" value="THYMID_PHOSPHORYLASE"/>
    <property type="match status" value="1"/>
</dbReference>
<comment type="function">
    <text evidence="7">The enzymes which catalyze the reversible phosphorolysis of pyrimidine nucleosides are involved in the degradation of these compounds and in their utilization as carbon and energy sources, or in the rescue of pyrimidine bases for nucleotide synthesis.</text>
</comment>
<dbReference type="InterPro" id="IPR036320">
    <property type="entry name" value="Glycosyl_Trfase_fam3_N_dom_sf"/>
</dbReference>
<dbReference type="EC" id="2.4.2.4" evidence="3 7"/>
<sequence length="436" mass="44352">MDARAIIASLRRGETPSDSDLRWFAEGLANGTVSDAQAGAFAMAVCLRGLGVDARRALTLAMRDSGDVLTWNLGGPVLDKHSTGGVGDCVSLLLAPALAECGAYVPMISGRGLGHTGGTLDKMEAIPGVSTQVSEQQLVQMMQNVGCAIVGATAQIAPADKRLYAIRDVTATVDSLDLITASILSKKLAASTDALVLDVKIGSGAFMKTLDEAEALARSLTDTANAAGCKTSALITDMNQPLAPALGNALEVTEVMRVLTGLSGQDGALAELTAAQGGVLLAHGGLAADAAAGAAMIRKAIASGAVADRFARMVAEMGGPTDFSDCWQDILPMAPVLRAITAEQPGAVSAINGEALGMAVVRLGGGRMIESDVVDPSVGLANLAPLGAELAKGELIGTIHAADEAAADVAERCLRAAYQLSEAAPELPPLIHKRIA</sequence>
<dbReference type="EMBL" id="CP016364">
    <property type="protein sequence ID" value="APG46616.1"/>
    <property type="molecule type" value="Genomic_DNA"/>
</dbReference>
<keyword evidence="4 7" id="KW-0328">Glycosyltransferase</keyword>
<proteinExistence type="inferred from homology"/>
<protein>
    <recommendedName>
        <fullName evidence="3 7">Thymidine phosphorylase</fullName>
        <ecNumber evidence="3 7">2.4.2.4</ecNumber>
    </recommendedName>
    <alternativeName>
        <fullName evidence="7">TdRPase</fullName>
    </alternativeName>
</protein>
<dbReference type="RefSeq" id="WP_072504285.1">
    <property type="nucleotide sequence ID" value="NZ_CP016364.1"/>
</dbReference>
<dbReference type="InterPro" id="IPR017872">
    <property type="entry name" value="Pyrmidine_PPase_CS"/>
</dbReference>
<dbReference type="GO" id="GO:0005829">
    <property type="term" value="C:cytosol"/>
    <property type="evidence" value="ECO:0007669"/>
    <property type="project" value="TreeGrafter"/>
</dbReference>
<dbReference type="Gene3D" id="1.20.970.10">
    <property type="entry name" value="Transferase, Pyrimidine Nucleoside Phosphorylase, Chain C"/>
    <property type="match status" value="1"/>
</dbReference>
<dbReference type="PANTHER" id="PTHR10515:SF0">
    <property type="entry name" value="THYMIDINE PHOSPHORYLASE"/>
    <property type="match status" value="1"/>
</dbReference>
<keyword evidence="5 7" id="KW-0808">Transferase</keyword>
<evidence type="ECO:0000256" key="4">
    <source>
        <dbReference type="ARBA" id="ARBA00022676"/>
    </source>
</evidence>
<dbReference type="InterPro" id="IPR013465">
    <property type="entry name" value="Thymidine_Pase"/>
</dbReference>
<dbReference type="InterPro" id="IPR013102">
    <property type="entry name" value="PYNP_C"/>
</dbReference>
<dbReference type="AlphaFoldDB" id="A0A1L3I3D7"/>
<dbReference type="PANTHER" id="PTHR10515">
    <property type="entry name" value="THYMIDINE PHOSPHORYLASE"/>
    <property type="match status" value="1"/>
</dbReference>
<dbReference type="SUPFAM" id="SSF54680">
    <property type="entry name" value="Pyrimidine nucleoside phosphorylase C-terminal domain"/>
    <property type="match status" value="1"/>
</dbReference>
<dbReference type="STRING" id="1844006.PhaeoP97_01191"/>
<evidence type="ECO:0000256" key="6">
    <source>
        <dbReference type="ARBA" id="ARBA00048550"/>
    </source>
</evidence>
<evidence type="ECO:0000256" key="5">
    <source>
        <dbReference type="ARBA" id="ARBA00022679"/>
    </source>
</evidence>
<dbReference type="SUPFAM" id="SSF52418">
    <property type="entry name" value="Nucleoside phosphorylase/phosphoribosyltransferase catalytic domain"/>
    <property type="match status" value="1"/>
</dbReference>
<dbReference type="NCBIfam" id="NF004490">
    <property type="entry name" value="PRK05820.1"/>
    <property type="match status" value="1"/>
</dbReference>
<dbReference type="FunFam" id="3.40.1030.10:FF:000003">
    <property type="entry name" value="Pyrimidine-nucleoside phosphorylase"/>
    <property type="match status" value="1"/>
</dbReference>
<evidence type="ECO:0000256" key="2">
    <source>
        <dbReference type="ARBA" id="ARBA00011738"/>
    </source>
</evidence>
<dbReference type="InterPro" id="IPR035902">
    <property type="entry name" value="Nuc_phospho_transferase"/>
</dbReference>
<evidence type="ECO:0000259" key="8">
    <source>
        <dbReference type="SMART" id="SM00941"/>
    </source>
</evidence>
<gene>
    <name evidence="7 9" type="primary">deoA</name>
    <name evidence="9" type="ORF">PhaeoP97_01191</name>
</gene>
<keyword evidence="10" id="KW-1185">Reference proteome</keyword>
<reference evidence="10" key="1">
    <citation type="submission" date="2016-07" db="EMBL/GenBank/DDBJ databases">
        <title>Phaeobacter portensis sp. nov., a tropodithietic acid producing bacterium isolated from a German harbor.</title>
        <authorList>
            <person name="Freese H.M."/>
            <person name="Bunk B."/>
            <person name="Breider S."/>
            <person name="Brinkhoff T."/>
        </authorList>
    </citation>
    <scope>NUCLEOTIDE SEQUENCE [LARGE SCALE GENOMIC DNA]</scope>
    <source>
        <strain evidence="10">P97</strain>
    </source>
</reference>
<dbReference type="Pfam" id="PF07831">
    <property type="entry name" value="PYNP_C"/>
    <property type="match status" value="1"/>
</dbReference>
<comment type="subunit">
    <text evidence="2 7">Homodimer.</text>
</comment>
<evidence type="ECO:0000256" key="7">
    <source>
        <dbReference type="HAMAP-Rule" id="MF_01628"/>
    </source>
</evidence>
<dbReference type="InterPro" id="IPR000053">
    <property type="entry name" value="Thymidine/pyrmidine_PPase"/>
</dbReference>
<dbReference type="InterPro" id="IPR017459">
    <property type="entry name" value="Glycosyl_Trfase_fam3_N_dom"/>
</dbReference>
<dbReference type="Gene3D" id="3.90.1170.30">
    <property type="entry name" value="Pyrimidine nucleoside phosphorylase-like, C-terminal domain"/>
    <property type="match status" value="1"/>
</dbReference>
<evidence type="ECO:0000256" key="1">
    <source>
        <dbReference type="ARBA" id="ARBA00006915"/>
    </source>
</evidence>
<dbReference type="GO" id="GO:0009032">
    <property type="term" value="F:thymidine phosphorylase activity"/>
    <property type="evidence" value="ECO:0007669"/>
    <property type="project" value="UniProtKB-UniRule"/>
</dbReference>
<dbReference type="Pfam" id="PF00591">
    <property type="entry name" value="Glycos_transf_3"/>
    <property type="match status" value="1"/>
</dbReference>
<dbReference type="HAMAP" id="MF_01628">
    <property type="entry name" value="Thymid_phosp"/>
    <property type="match status" value="1"/>
</dbReference>
<dbReference type="GO" id="GO:0006206">
    <property type="term" value="P:pyrimidine nucleobase metabolic process"/>
    <property type="evidence" value="ECO:0007669"/>
    <property type="project" value="InterPro"/>
</dbReference>
<dbReference type="InterPro" id="IPR000312">
    <property type="entry name" value="Glycosyl_Trfase_fam3"/>
</dbReference>
<organism evidence="9 10">
    <name type="scientific">Phaeobacter porticola</name>
    <dbReference type="NCBI Taxonomy" id="1844006"/>
    <lineage>
        <taxon>Bacteria</taxon>
        <taxon>Pseudomonadati</taxon>
        <taxon>Pseudomonadota</taxon>
        <taxon>Alphaproteobacteria</taxon>
        <taxon>Rhodobacterales</taxon>
        <taxon>Roseobacteraceae</taxon>
        <taxon>Phaeobacter</taxon>
    </lineage>
</organism>
<dbReference type="Pfam" id="PF02885">
    <property type="entry name" value="Glycos_trans_3N"/>
    <property type="match status" value="1"/>
</dbReference>
<evidence type="ECO:0000256" key="3">
    <source>
        <dbReference type="ARBA" id="ARBA00011892"/>
    </source>
</evidence>
<dbReference type="KEGG" id="php:PhaeoP97_01191"/>
<feature type="domain" description="Pyrimidine nucleoside phosphorylase C-terminal" evidence="8">
    <location>
        <begin position="347"/>
        <end position="421"/>
    </location>
</feature>
<accession>A0A1L3I3D7</accession>
<dbReference type="SUPFAM" id="SSF47648">
    <property type="entry name" value="Nucleoside phosphorylase/phosphoribosyltransferase N-terminal domain"/>
    <property type="match status" value="1"/>
</dbReference>
<evidence type="ECO:0000313" key="9">
    <source>
        <dbReference type="EMBL" id="APG46616.1"/>
    </source>
</evidence>
<comment type="similarity">
    <text evidence="1 7">Belongs to the thymidine/pyrimidine-nucleoside phosphorylase family.</text>
</comment>